<gene>
    <name evidence="2" type="ORF">O181_077942</name>
</gene>
<dbReference type="EMBL" id="AVOT02042793">
    <property type="protein sequence ID" value="MBW0538227.1"/>
    <property type="molecule type" value="Genomic_DNA"/>
</dbReference>
<evidence type="ECO:0000259" key="1">
    <source>
        <dbReference type="Pfam" id="PF07727"/>
    </source>
</evidence>
<accession>A0A9Q3IF55</accession>
<dbReference type="OrthoDB" id="3344688at2759"/>
<dbReference type="Pfam" id="PF07727">
    <property type="entry name" value="RVT_2"/>
    <property type="match status" value="1"/>
</dbReference>
<dbReference type="InterPro" id="IPR013103">
    <property type="entry name" value="RVT_2"/>
</dbReference>
<feature type="domain" description="Reverse transcriptase Ty1/copia-type" evidence="1">
    <location>
        <begin position="6"/>
        <end position="121"/>
    </location>
</feature>
<dbReference type="CDD" id="cd09272">
    <property type="entry name" value="RNase_HI_RT_Ty1"/>
    <property type="match status" value="1"/>
</dbReference>
<sequence length="308" mass="35316">MNISKFKVLALKKALYGMKQVAWCWWLHLKEVLSLISFRSNNKDPSTYTLIKGADVSILWIHVDNRAITESSKELMERITHEINKKLQLKWDEKISSLVGISIEKVLQGYNFSQTDLIDKLSGLNPSNVTSKSPLPTDCKLESSPALIMDKPYLERIGMLLYIAQASRPDIAYAINYLVRFSMNTNTSHWEALEHLIAYIRGTRMSPISWQSKQQSMVASSTAQAEYMALSFAARECIWMSNLFQSILRDMIPTMLSDNKTAVGISTSLMNRKQTRHLIQEFNLINKYISCRKIRLEWLLQTISLPTS</sequence>
<evidence type="ECO:0000313" key="3">
    <source>
        <dbReference type="Proteomes" id="UP000765509"/>
    </source>
</evidence>
<name>A0A9Q3IF55_9BASI</name>
<organism evidence="2 3">
    <name type="scientific">Austropuccinia psidii MF-1</name>
    <dbReference type="NCBI Taxonomy" id="1389203"/>
    <lineage>
        <taxon>Eukaryota</taxon>
        <taxon>Fungi</taxon>
        <taxon>Dikarya</taxon>
        <taxon>Basidiomycota</taxon>
        <taxon>Pucciniomycotina</taxon>
        <taxon>Pucciniomycetes</taxon>
        <taxon>Pucciniales</taxon>
        <taxon>Sphaerophragmiaceae</taxon>
        <taxon>Austropuccinia</taxon>
    </lineage>
</organism>
<dbReference type="PANTHER" id="PTHR11439">
    <property type="entry name" value="GAG-POL-RELATED RETROTRANSPOSON"/>
    <property type="match status" value="1"/>
</dbReference>
<reference evidence="2" key="1">
    <citation type="submission" date="2021-03" db="EMBL/GenBank/DDBJ databases">
        <title>Draft genome sequence of rust myrtle Austropuccinia psidii MF-1, a brazilian biotype.</title>
        <authorList>
            <person name="Quecine M.C."/>
            <person name="Pachon D.M.R."/>
            <person name="Bonatelli M.L."/>
            <person name="Correr F.H."/>
            <person name="Franceschini L.M."/>
            <person name="Leite T.F."/>
            <person name="Margarido G.R.A."/>
            <person name="Almeida C.A."/>
            <person name="Ferrarezi J.A."/>
            <person name="Labate C.A."/>
        </authorList>
    </citation>
    <scope>NUCLEOTIDE SEQUENCE</scope>
    <source>
        <strain evidence="2">MF-1</strain>
    </source>
</reference>
<protein>
    <recommendedName>
        <fullName evidence="1">Reverse transcriptase Ty1/copia-type domain-containing protein</fullName>
    </recommendedName>
</protein>
<dbReference type="Proteomes" id="UP000765509">
    <property type="component" value="Unassembled WGS sequence"/>
</dbReference>
<comment type="caution">
    <text evidence="2">The sequence shown here is derived from an EMBL/GenBank/DDBJ whole genome shotgun (WGS) entry which is preliminary data.</text>
</comment>
<dbReference type="PANTHER" id="PTHR11439:SF498">
    <property type="entry name" value="DNAK FAMILY PROTEIN"/>
    <property type="match status" value="1"/>
</dbReference>
<dbReference type="AlphaFoldDB" id="A0A9Q3IF55"/>
<keyword evidence="3" id="KW-1185">Reference proteome</keyword>
<evidence type="ECO:0000313" key="2">
    <source>
        <dbReference type="EMBL" id="MBW0538227.1"/>
    </source>
</evidence>
<proteinExistence type="predicted"/>